<reference evidence="4" key="1">
    <citation type="submission" date="2021-11" db="EMBL/GenBank/DDBJ databases">
        <title>Streptomyces corallinus and Kineosporia corallina sp. nov., two new coral-derived marine actinobacteria.</title>
        <authorList>
            <person name="Buangrab K."/>
            <person name="Sutthacheep M."/>
            <person name="Yeemin T."/>
            <person name="Harunari E."/>
            <person name="Igarashi Y."/>
            <person name="Sripreechasak P."/>
            <person name="Kanchanasin P."/>
            <person name="Tanasupawat S."/>
            <person name="Phongsopitanun W."/>
        </authorList>
    </citation>
    <scope>NUCLEOTIDE SEQUENCE</scope>
    <source>
        <strain evidence="4">JCM 31032</strain>
    </source>
</reference>
<dbReference type="CDD" id="cd07719">
    <property type="entry name" value="arylsulfatase_AtsA-like_MBL-fold"/>
    <property type="match status" value="1"/>
</dbReference>
<protein>
    <submittedName>
        <fullName evidence="4">MBL fold metallo-hydrolase</fullName>
    </submittedName>
</protein>
<gene>
    <name evidence="4" type="ORF">LR394_30050</name>
</gene>
<dbReference type="RefSeq" id="WP_231447957.1">
    <property type="nucleotide sequence ID" value="NZ_JAJOMB010000020.1"/>
</dbReference>
<dbReference type="SUPFAM" id="SSF56281">
    <property type="entry name" value="Metallo-hydrolase/oxidoreductase"/>
    <property type="match status" value="1"/>
</dbReference>
<dbReference type="Pfam" id="PF00753">
    <property type="entry name" value="Lactamase_B"/>
    <property type="match status" value="1"/>
</dbReference>
<feature type="domain" description="Metallo-beta-lactamase" evidence="3">
    <location>
        <begin position="33"/>
        <end position="228"/>
    </location>
</feature>
<dbReference type="InterPro" id="IPR044094">
    <property type="entry name" value="AtsA-like_MBL-fold"/>
</dbReference>
<dbReference type="GO" id="GO:0042781">
    <property type="term" value="F:3'-tRNA processing endoribonuclease activity"/>
    <property type="evidence" value="ECO:0007669"/>
    <property type="project" value="TreeGrafter"/>
</dbReference>
<organism evidence="4 5">
    <name type="scientific">Kineosporia babensis</name>
    <dbReference type="NCBI Taxonomy" id="499548"/>
    <lineage>
        <taxon>Bacteria</taxon>
        <taxon>Bacillati</taxon>
        <taxon>Actinomycetota</taxon>
        <taxon>Actinomycetes</taxon>
        <taxon>Kineosporiales</taxon>
        <taxon>Kineosporiaceae</taxon>
        <taxon>Kineosporia</taxon>
    </lineage>
</organism>
<keyword evidence="1" id="KW-0255">Endonuclease</keyword>
<keyword evidence="5" id="KW-1185">Reference proteome</keyword>
<dbReference type="PANTHER" id="PTHR46018:SF2">
    <property type="entry name" value="ZINC PHOSPHODIESTERASE ELAC PROTEIN 1"/>
    <property type="match status" value="1"/>
</dbReference>
<dbReference type="InterPro" id="IPR036866">
    <property type="entry name" value="RibonucZ/Hydroxyglut_hydro"/>
</dbReference>
<evidence type="ECO:0000313" key="4">
    <source>
        <dbReference type="EMBL" id="MCD5315156.1"/>
    </source>
</evidence>
<sequence length="323" mass="34145">MFAKTSVPQTGTHVVLLGTSGGPVPFPGRSGICTAVVVDGYTYLVDLGHGAFDQLGATDLSPERIPAAFVTHLHSDHLADAFALPWLRFGGVNPLGLPLHVYGPGRAGWLPEGRVEDPPPLVNPGNPTPGISDFFASAIQAAAYDINLRTRDEGWPDIRQMLVPHDIEVLDGQEPFEVMKDERVRVSAVLVDHPPVTPSFGFRFDTAKGSVVISGDTTVSANLIRLAQGADVLVHEVIDLEVMALDPDLSPEQIAHLTESHTDVKRVGQVAAAAGVRQLVLSHLAPGTPNVPDASWKAKAQNGFDGPVHVGHDLDVITPGGAG</sequence>
<evidence type="ECO:0000259" key="3">
    <source>
        <dbReference type="Pfam" id="PF00753"/>
    </source>
</evidence>
<dbReference type="AlphaFoldDB" id="A0A9X1NL57"/>
<proteinExistence type="predicted"/>
<dbReference type="InterPro" id="IPR001279">
    <property type="entry name" value="Metallo-B-lactamas"/>
</dbReference>
<evidence type="ECO:0000256" key="2">
    <source>
        <dbReference type="ARBA" id="ARBA00022801"/>
    </source>
</evidence>
<dbReference type="PANTHER" id="PTHR46018">
    <property type="entry name" value="ZINC PHOSPHODIESTERASE ELAC PROTEIN 1"/>
    <property type="match status" value="1"/>
</dbReference>
<keyword evidence="2" id="KW-0378">Hydrolase</keyword>
<evidence type="ECO:0000313" key="5">
    <source>
        <dbReference type="Proteomes" id="UP001138997"/>
    </source>
</evidence>
<dbReference type="Proteomes" id="UP001138997">
    <property type="component" value="Unassembled WGS sequence"/>
</dbReference>
<accession>A0A9X1NL57</accession>
<dbReference type="Gene3D" id="3.60.15.10">
    <property type="entry name" value="Ribonuclease Z/Hydroxyacylglutathione hydrolase-like"/>
    <property type="match status" value="1"/>
</dbReference>
<comment type="caution">
    <text evidence="4">The sequence shown here is derived from an EMBL/GenBank/DDBJ whole genome shotgun (WGS) entry which is preliminary data.</text>
</comment>
<keyword evidence="1" id="KW-0540">Nuclease</keyword>
<name>A0A9X1NL57_9ACTN</name>
<evidence type="ECO:0000256" key="1">
    <source>
        <dbReference type="ARBA" id="ARBA00022759"/>
    </source>
</evidence>
<dbReference type="EMBL" id="JAJOMB010000020">
    <property type="protein sequence ID" value="MCD5315156.1"/>
    <property type="molecule type" value="Genomic_DNA"/>
</dbReference>